<dbReference type="PATRIC" id="fig|1114964.8.peg.1940"/>
<organism evidence="2 3">
    <name type="scientific">Sphingobium baderi LL03</name>
    <dbReference type="NCBI Taxonomy" id="1114964"/>
    <lineage>
        <taxon>Bacteria</taxon>
        <taxon>Pseudomonadati</taxon>
        <taxon>Pseudomonadota</taxon>
        <taxon>Alphaproteobacteria</taxon>
        <taxon>Sphingomonadales</taxon>
        <taxon>Sphingomonadaceae</taxon>
        <taxon>Sphingobium</taxon>
    </lineage>
</organism>
<dbReference type="AlphaFoldDB" id="T0H2P4"/>
<keyword evidence="3" id="KW-1185">Reference proteome</keyword>
<comment type="caution">
    <text evidence="2">The sequence shown here is derived from an EMBL/GenBank/DDBJ whole genome shotgun (WGS) entry which is preliminary data.</text>
</comment>
<sequence>MIAYPFPLSAAQRIDRESDEMQEPNASKPIDEESAAKTQSCSHPCDRATFHAKTRSIGEIGDACSHIDARRIGQKCTGAFRRSLALRLRVNQPDPLAALHDA</sequence>
<evidence type="ECO:0000313" key="3">
    <source>
        <dbReference type="Proteomes" id="UP000015524"/>
    </source>
</evidence>
<name>T0H2P4_9SPHN</name>
<feature type="region of interest" description="Disordered" evidence="1">
    <location>
        <begin position="1"/>
        <end position="43"/>
    </location>
</feature>
<accession>T0H2P4</accession>
<evidence type="ECO:0000256" key="1">
    <source>
        <dbReference type="SAM" id="MobiDB-lite"/>
    </source>
</evidence>
<dbReference type="EMBL" id="ATIB01000017">
    <property type="protein sequence ID" value="EQB06328.1"/>
    <property type="molecule type" value="Genomic_DNA"/>
</dbReference>
<gene>
    <name evidence="2" type="ORF">L485_01505</name>
</gene>
<proteinExistence type="predicted"/>
<evidence type="ECO:0000313" key="2">
    <source>
        <dbReference type="EMBL" id="EQB06328.1"/>
    </source>
</evidence>
<protein>
    <submittedName>
        <fullName evidence="2">Uncharacterized protein</fullName>
    </submittedName>
</protein>
<dbReference type="Proteomes" id="UP000015524">
    <property type="component" value="Unassembled WGS sequence"/>
</dbReference>
<reference evidence="2 3" key="1">
    <citation type="journal article" date="2013" name="Genome Announc.">
        <title>Draft Genome Sequence of a Hexachlorocyclohexane-Degrading Bacterium, Sphingobium baderi Strain LL03T.</title>
        <authorList>
            <person name="Kaur J."/>
            <person name="Verma H."/>
            <person name="Tripathi C."/>
            <person name="Khurana J.P."/>
            <person name="Lal R."/>
        </authorList>
    </citation>
    <scope>NUCLEOTIDE SEQUENCE [LARGE SCALE GENOMIC DNA]</scope>
    <source>
        <strain evidence="2 3">LL03</strain>
    </source>
</reference>